<evidence type="ECO:0000259" key="3">
    <source>
        <dbReference type="PROSITE" id="PS50885"/>
    </source>
</evidence>
<organism evidence="4 5">
    <name type="scientific">Elstera litoralis</name>
    <dbReference type="NCBI Taxonomy" id="552518"/>
    <lineage>
        <taxon>Bacteria</taxon>
        <taxon>Pseudomonadati</taxon>
        <taxon>Pseudomonadota</taxon>
        <taxon>Alphaproteobacteria</taxon>
        <taxon>Rhodospirillales</taxon>
        <taxon>Rhodospirillaceae</taxon>
        <taxon>Elstera</taxon>
    </lineage>
</organism>
<evidence type="ECO:0000256" key="2">
    <source>
        <dbReference type="SAM" id="Phobius"/>
    </source>
</evidence>
<protein>
    <recommendedName>
        <fullName evidence="3">HAMP domain-containing protein</fullName>
    </recommendedName>
</protein>
<feature type="compositionally biased region" description="Basic and acidic residues" evidence="1">
    <location>
        <begin position="346"/>
        <end position="356"/>
    </location>
</feature>
<dbReference type="CDD" id="cd06225">
    <property type="entry name" value="HAMP"/>
    <property type="match status" value="1"/>
</dbReference>
<feature type="transmembrane region" description="Helical" evidence="2">
    <location>
        <begin position="221"/>
        <end position="243"/>
    </location>
</feature>
<dbReference type="SMART" id="SM00304">
    <property type="entry name" value="HAMP"/>
    <property type="match status" value="1"/>
</dbReference>
<dbReference type="InterPro" id="IPR038188">
    <property type="entry name" value="TorS_sensor_sf"/>
</dbReference>
<name>A0A0F3IUS6_9PROT</name>
<evidence type="ECO:0000313" key="4">
    <source>
        <dbReference type="EMBL" id="KJV10377.1"/>
    </source>
</evidence>
<comment type="caution">
    <text evidence="4">The sequence shown here is derived from an EMBL/GenBank/DDBJ whole genome shotgun (WGS) entry which is preliminary data.</text>
</comment>
<dbReference type="GO" id="GO:0016020">
    <property type="term" value="C:membrane"/>
    <property type="evidence" value="ECO:0007669"/>
    <property type="project" value="InterPro"/>
</dbReference>
<dbReference type="OrthoDB" id="8476854at2"/>
<keyword evidence="5" id="KW-1185">Reference proteome</keyword>
<evidence type="ECO:0000256" key="1">
    <source>
        <dbReference type="SAM" id="MobiDB-lite"/>
    </source>
</evidence>
<reference evidence="4 5" key="1">
    <citation type="submission" date="2015-03" db="EMBL/GenBank/DDBJ databases">
        <title>Draft genome sequence of Elstera litoralis.</title>
        <authorList>
            <person name="Rahalkar M.C."/>
            <person name="Dhakephalkar P.K."/>
            <person name="Pore S.D."/>
            <person name="Arora P."/>
            <person name="Kapse N.G."/>
            <person name="Pandit P.S."/>
        </authorList>
    </citation>
    <scope>NUCLEOTIDE SEQUENCE [LARGE SCALE GENOMIC DNA]</scope>
    <source>
        <strain evidence="4 5">Dia-1</strain>
    </source>
</reference>
<sequence length="370" mass="39817">MAAISAESENLIKALAERVGKRLEVGATIANHVNETILEFEALNEQLNPLIKSAELDLRRSLRSVGDPTAKTGEAAQRLSTLDLPSLRGLLDLQSNSNLAVGMLVAAASIPRGAIYDNLEPRYALAEHRLNSVLDNYPDPANKQKLEALSAKITRHGQGAEGVFGLRARQWGLEEEIAKVQGELATASASLGQIVAELVADQQGTADRTAVGTKDQAESSLMLQLGISGVMILAIFLLAWLYVGRSIVRRLQLLAEAMRRIAGGELETDIQTKGADEVAAMSQALLVFRDTAKEVTLNQTRIEAARAQASQERRDTMLSMANMFEADVQQVATRVSGAVEKVLWQRARDERSDRTEPQQSGPSGGGGATG</sequence>
<evidence type="ECO:0000313" key="5">
    <source>
        <dbReference type="Proteomes" id="UP000033774"/>
    </source>
</evidence>
<feature type="region of interest" description="Disordered" evidence="1">
    <location>
        <begin position="345"/>
        <end position="370"/>
    </location>
</feature>
<dbReference type="PANTHER" id="PTHR32089">
    <property type="entry name" value="METHYL-ACCEPTING CHEMOTAXIS PROTEIN MCPB"/>
    <property type="match status" value="1"/>
</dbReference>
<keyword evidence="2" id="KW-0812">Transmembrane</keyword>
<dbReference type="Pfam" id="PF00672">
    <property type="entry name" value="HAMP"/>
    <property type="match status" value="1"/>
</dbReference>
<dbReference type="EMBL" id="LAJY01000105">
    <property type="protein sequence ID" value="KJV10377.1"/>
    <property type="molecule type" value="Genomic_DNA"/>
</dbReference>
<dbReference type="PANTHER" id="PTHR32089:SF112">
    <property type="entry name" value="LYSOZYME-LIKE PROTEIN-RELATED"/>
    <property type="match status" value="1"/>
</dbReference>
<keyword evidence="2" id="KW-0472">Membrane</keyword>
<dbReference type="AlphaFoldDB" id="A0A0F3IUS6"/>
<dbReference type="Gene3D" id="1.20.58.920">
    <property type="match status" value="1"/>
</dbReference>
<dbReference type="SUPFAM" id="SSF158472">
    <property type="entry name" value="HAMP domain-like"/>
    <property type="match status" value="1"/>
</dbReference>
<dbReference type="PROSITE" id="PS50885">
    <property type="entry name" value="HAMP"/>
    <property type="match status" value="1"/>
</dbReference>
<feature type="domain" description="HAMP" evidence="3">
    <location>
        <begin position="245"/>
        <end position="297"/>
    </location>
</feature>
<accession>A0A0F3IUS6</accession>
<dbReference type="Gene3D" id="6.10.340.10">
    <property type="match status" value="1"/>
</dbReference>
<proteinExistence type="predicted"/>
<gene>
    <name evidence="4" type="ORF">VZ95_05350</name>
</gene>
<dbReference type="InterPro" id="IPR003660">
    <property type="entry name" value="HAMP_dom"/>
</dbReference>
<dbReference type="Proteomes" id="UP000033774">
    <property type="component" value="Unassembled WGS sequence"/>
</dbReference>
<keyword evidence="2" id="KW-1133">Transmembrane helix</keyword>
<dbReference type="GO" id="GO:0007165">
    <property type="term" value="P:signal transduction"/>
    <property type="evidence" value="ECO:0007669"/>
    <property type="project" value="InterPro"/>
</dbReference>